<reference evidence="2" key="4">
    <citation type="submission" date="2024-05" db="EMBL/GenBank/DDBJ databases">
        <authorList>
            <person name="Sun Q."/>
            <person name="Zhou Y."/>
        </authorList>
    </citation>
    <scope>NUCLEOTIDE SEQUENCE</scope>
    <source>
        <strain evidence="2">CGMCC 1.15287</strain>
    </source>
</reference>
<feature type="chain" id="PRO_5031482542" description="Lipoprotein" evidence="1">
    <location>
        <begin position="21"/>
        <end position="282"/>
    </location>
</feature>
<proteinExistence type="predicted"/>
<keyword evidence="5" id="KW-1185">Reference proteome</keyword>
<keyword evidence="1" id="KW-0732">Signal</keyword>
<reference evidence="2" key="1">
    <citation type="journal article" date="2014" name="Int. J. Syst. Evol. Microbiol.">
        <title>Complete genome of a new Firmicutes species belonging to the dominant human colonic microbiota ('Ruminococcus bicirculans') reveals two chromosomes and a selective capacity to utilize plant glucans.</title>
        <authorList>
            <consortium name="NISC Comparative Sequencing Program"/>
            <person name="Wegmann U."/>
            <person name="Louis P."/>
            <person name="Goesmann A."/>
            <person name="Henrissat B."/>
            <person name="Duncan S.H."/>
            <person name="Flint H.J."/>
        </authorList>
    </citation>
    <scope>NUCLEOTIDE SEQUENCE</scope>
    <source>
        <strain evidence="2">CGMCC 1.15287</strain>
    </source>
</reference>
<dbReference type="PROSITE" id="PS51257">
    <property type="entry name" value="PROKAR_LIPOPROTEIN"/>
    <property type="match status" value="1"/>
</dbReference>
<evidence type="ECO:0000313" key="3">
    <source>
        <dbReference type="EMBL" id="MBB4109296.1"/>
    </source>
</evidence>
<dbReference type="Proteomes" id="UP000532273">
    <property type="component" value="Unassembled WGS sequence"/>
</dbReference>
<dbReference type="RefSeq" id="WP_183766235.1">
    <property type="nucleotide sequence ID" value="NZ_BMHZ01000003.1"/>
</dbReference>
<reference evidence="3 4" key="3">
    <citation type="submission" date="2020-08" db="EMBL/GenBank/DDBJ databases">
        <title>Genomic Encyclopedia of Type Strains, Phase IV (KMG-IV): sequencing the most valuable type-strain genomes for metagenomic binning, comparative biology and taxonomic classification.</title>
        <authorList>
            <person name="Goeker M."/>
        </authorList>
    </citation>
    <scope>NUCLEOTIDE SEQUENCE [LARGE SCALE GENOMIC DNA]</scope>
    <source>
        <strain evidence="3 4">DSM 100774</strain>
    </source>
</reference>
<comment type="caution">
    <text evidence="3">The sequence shown here is derived from an EMBL/GenBank/DDBJ whole genome shotgun (WGS) entry which is preliminary data.</text>
</comment>
<evidence type="ECO:0000256" key="1">
    <source>
        <dbReference type="SAM" id="SignalP"/>
    </source>
</evidence>
<dbReference type="EMBL" id="BMHZ01000003">
    <property type="protein sequence ID" value="GGH11511.1"/>
    <property type="molecule type" value="Genomic_DNA"/>
</dbReference>
<accession>A0A7W6P7S1</accession>
<organism evidence="3 4">
    <name type="scientific">Pedobacter zeae</name>
    <dbReference type="NCBI Taxonomy" id="1737356"/>
    <lineage>
        <taxon>Bacteria</taxon>
        <taxon>Pseudomonadati</taxon>
        <taxon>Bacteroidota</taxon>
        <taxon>Sphingobacteriia</taxon>
        <taxon>Sphingobacteriales</taxon>
        <taxon>Sphingobacteriaceae</taxon>
        <taxon>Pedobacter</taxon>
    </lineage>
</organism>
<evidence type="ECO:0000313" key="4">
    <source>
        <dbReference type="Proteomes" id="UP000532273"/>
    </source>
</evidence>
<protein>
    <recommendedName>
        <fullName evidence="6">Lipoprotein</fullName>
    </recommendedName>
</protein>
<evidence type="ECO:0000313" key="5">
    <source>
        <dbReference type="Proteomes" id="UP000642938"/>
    </source>
</evidence>
<sequence>MKTVVLFLISLVLFFSSCGAKHENERQSSPYVTGSANIGNEQKTVSAESDSLKKLAANMVASRETYIKDGSTTAEDIFIKALIEQLKKPGAYEKDFAGLKAYEINILNADDRKLRLFYWLSPYSGSMWHVQNIVQYKDENNTLRAVAFNSLYKDKDDEGSPTPFFDHIYALATSPQKTYLFTGYGQMSGTEPYSVSHTLVIKGANCSINQPLFKVGKGDQTQLFAAAELKEDQDKEKLLSQLAITYNPTDKTISYPEVDESKYGTFYNGKRNTLTFRDGMFK</sequence>
<feature type="signal peptide" evidence="1">
    <location>
        <begin position="1"/>
        <end position="20"/>
    </location>
</feature>
<gene>
    <name evidence="2" type="ORF">GCM10007422_30740</name>
    <name evidence="3" type="ORF">GGQ60_003305</name>
</gene>
<name>A0A7W6P7S1_9SPHI</name>
<dbReference type="AlphaFoldDB" id="A0A7W6P7S1"/>
<evidence type="ECO:0008006" key="6">
    <source>
        <dbReference type="Google" id="ProtNLM"/>
    </source>
</evidence>
<dbReference type="Proteomes" id="UP000642938">
    <property type="component" value="Unassembled WGS sequence"/>
</dbReference>
<reference evidence="5" key="2">
    <citation type="journal article" date="2019" name="Int. J. Syst. Evol. Microbiol.">
        <title>The Global Catalogue of Microorganisms (GCM) 10K type strain sequencing project: providing services to taxonomists for standard genome sequencing and annotation.</title>
        <authorList>
            <consortium name="The Broad Institute Genomics Platform"/>
            <consortium name="The Broad Institute Genome Sequencing Center for Infectious Disease"/>
            <person name="Wu L."/>
            <person name="Ma J."/>
        </authorList>
    </citation>
    <scope>NUCLEOTIDE SEQUENCE [LARGE SCALE GENOMIC DNA]</scope>
    <source>
        <strain evidence="5">CGMCC 1.15287</strain>
    </source>
</reference>
<evidence type="ECO:0000313" key="2">
    <source>
        <dbReference type="EMBL" id="GGH11511.1"/>
    </source>
</evidence>
<dbReference type="EMBL" id="JACIEF010000003">
    <property type="protein sequence ID" value="MBB4109296.1"/>
    <property type="molecule type" value="Genomic_DNA"/>
</dbReference>